<dbReference type="EMBL" id="BJZP01000006">
    <property type="protein sequence ID" value="GEO84674.1"/>
    <property type="molecule type" value="Genomic_DNA"/>
</dbReference>
<feature type="domain" description="Dienelactone hydrolase" evidence="1">
    <location>
        <begin position="27"/>
        <end position="137"/>
    </location>
</feature>
<dbReference type="RefSeq" id="WP_147179449.1">
    <property type="nucleotide sequence ID" value="NZ_BJZP01000006.1"/>
</dbReference>
<gene>
    <name evidence="2" type="ORF">RNA01_16060</name>
</gene>
<dbReference type="OrthoDB" id="4553466at2"/>
<dbReference type="Pfam" id="PF01738">
    <property type="entry name" value="DLH"/>
    <property type="match status" value="1"/>
</dbReference>
<evidence type="ECO:0000259" key="1">
    <source>
        <dbReference type="Pfam" id="PF01738"/>
    </source>
</evidence>
<keyword evidence="3" id="KW-1185">Reference proteome</keyword>
<dbReference type="InterPro" id="IPR002925">
    <property type="entry name" value="Dienelactn_hydro"/>
</dbReference>
<dbReference type="InterPro" id="IPR029058">
    <property type="entry name" value="AB_hydrolase_fold"/>
</dbReference>
<name>A0A512HGT8_9HYPH</name>
<accession>A0A512HGT8</accession>
<organism evidence="2 3">
    <name type="scientific">Ciceribacter naphthalenivorans</name>
    <dbReference type="NCBI Taxonomy" id="1118451"/>
    <lineage>
        <taxon>Bacteria</taxon>
        <taxon>Pseudomonadati</taxon>
        <taxon>Pseudomonadota</taxon>
        <taxon>Alphaproteobacteria</taxon>
        <taxon>Hyphomicrobiales</taxon>
        <taxon>Rhizobiaceae</taxon>
        <taxon>Ciceribacter</taxon>
    </lineage>
</organism>
<evidence type="ECO:0000313" key="3">
    <source>
        <dbReference type="Proteomes" id="UP000321717"/>
    </source>
</evidence>
<reference evidence="2 3" key="1">
    <citation type="submission" date="2019-07" db="EMBL/GenBank/DDBJ databases">
        <title>Whole genome shotgun sequence of Rhizobium naphthalenivorans NBRC 107585.</title>
        <authorList>
            <person name="Hosoyama A."/>
            <person name="Uohara A."/>
            <person name="Ohji S."/>
            <person name="Ichikawa N."/>
        </authorList>
    </citation>
    <scope>NUCLEOTIDE SEQUENCE [LARGE SCALE GENOMIC DNA]</scope>
    <source>
        <strain evidence="2 3">NBRC 107585</strain>
    </source>
</reference>
<dbReference type="SUPFAM" id="SSF53474">
    <property type="entry name" value="alpha/beta-Hydrolases"/>
    <property type="match status" value="1"/>
</dbReference>
<dbReference type="GO" id="GO:0016787">
    <property type="term" value="F:hydrolase activity"/>
    <property type="evidence" value="ECO:0007669"/>
    <property type="project" value="InterPro"/>
</dbReference>
<dbReference type="AlphaFoldDB" id="A0A512HGT8"/>
<comment type="caution">
    <text evidence="2">The sequence shown here is derived from an EMBL/GenBank/DDBJ whole genome shotgun (WGS) entry which is preliminary data.</text>
</comment>
<proteinExistence type="predicted"/>
<sequence>MEREHPVGGRVHFFSKGPQGKLIDAEILARCDELHVRLVKQLPARRQVVLMGYSSGATMAAALAFRHPQVARAAMLLRPQPPFSQTVARDLSGLPVLIIAGSEDPRRTPEDAPRLASQFTAVGAAVEFHLLRTGHGWEQSGLDRTITKDWLGRSISQPEL</sequence>
<evidence type="ECO:0000313" key="2">
    <source>
        <dbReference type="EMBL" id="GEO84674.1"/>
    </source>
</evidence>
<dbReference type="Proteomes" id="UP000321717">
    <property type="component" value="Unassembled WGS sequence"/>
</dbReference>
<dbReference type="Gene3D" id="3.40.50.1820">
    <property type="entry name" value="alpha/beta hydrolase"/>
    <property type="match status" value="1"/>
</dbReference>
<protein>
    <recommendedName>
        <fullName evidence="1">Dienelactone hydrolase domain-containing protein</fullName>
    </recommendedName>
</protein>